<accession>A0AAD7QPA6</accession>
<evidence type="ECO:0000256" key="1">
    <source>
        <dbReference type="ARBA" id="ARBA00007473"/>
    </source>
</evidence>
<feature type="region of interest" description="Disordered" evidence="2">
    <location>
        <begin position="159"/>
        <end position="200"/>
    </location>
</feature>
<dbReference type="PANTHER" id="PTHR14490:SF5">
    <property type="entry name" value="PROTEIN KRI1 HOMOLOG"/>
    <property type="match status" value="1"/>
</dbReference>
<dbReference type="InterPro" id="IPR024626">
    <property type="entry name" value="Kri1-like_C"/>
</dbReference>
<evidence type="ECO:0000313" key="4">
    <source>
        <dbReference type="EMBL" id="KAJ8098864.1"/>
    </source>
</evidence>
<dbReference type="Pfam" id="PF05178">
    <property type="entry name" value="Kri1"/>
    <property type="match status" value="1"/>
</dbReference>
<feature type="domain" description="Kri1-like C-terminal" evidence="3">
    <location>
        <begin position="421"/>
        <end position="508"/>
    </location>
</feature>
<feature type="compositionally biased region" description="Basic and acidic residues" evidence="2">
    <location>
        <begin position="176"/>
        <end position="188"/>
    </location>
</feature>
<sequence>MLSDDDEDDDGKDDEITLTINEAYKKRFDHNKEREELQRLQEKVKRGELGDDDAESSTSEEEDEEADLLTDDIDRRIIEVVEALRRNDPAVVKNPDARFFEDIETPTNDKAKKDKPVYLRDYHRMNLLNELGDNAPDANADDELPYAIKVHQERAQLVKEMHSAAADDSEDSDDGFPLKKADTVREVEPVELPDPAEDPDSFLEKFMVSKAWLSSSTTKRAKKPKRAAESEHLPELVDEDSEYDEKAEQFETKYNFRFEAGEEAAQIVSYGRDVVNAHSVRREEETARQRARRLEKDAKEAAKKQKRAELARYKQLKAKDVMNKLQRIKEIAGLHDDEQLEISPGDLETDFKEDEWDEKMKLAFGDEFYNRKDKKPKWDFDIEINDIVPGFSNESEPKISKRQKKKVEQQKKIDEKKLKAKVEEFVETEIIPFEDVVADEPETNFRYREVSPESFNLDPADILLADDSQLNEFIGLKKLAPYREPEKKQKDHKRYAKKKRLREWRKQVFGTSDTPEWEKLLAKETQEK</sequence>
<comment type="caution">
    <text evidence="4">The sequence shown here is derived from an EMBL/GenBank/DDBJ whole genome shotgun (WGS) entry which is preliminary data.</text>
</comment>
<feature type="compositionally biased region" description="Basic and acidic residues" evidence="2">
    <location>
        <begin position="27"/>
        <end position="49"/>
    </location>
</feature>
<dbReference type="EMBL" id="JARPMG010000008">
    <property type="protein sequence ID" value="KAJ8098864.1"/>
    <property type="molecule type" value="Genomic_DNA"/>
</dbReference>
<evidence type="ECO:0000313" key="5">
    <source>
        <dbReference type="Proteomes" id="UP001217417"/>
    </source>
</evidence>
<feature type="compositionally biased region" description="Basic and acidic residues" evidence="2">
    <location>
        <begin position="226"/>
        <end position="235"/>
    </location>
</feature>
<gene>
    <name evidence="4" type="ORF">POJ06DRAFT_200326</name>
</gene>
<dbReference type="Pfam" id="PF12936">
    <property type="entry name" value="Kri1_C"/>
    <property type="match status" value="1"/>
</dbReference>
<dbReference type="PANTHER" id="PTHR14490">
    <property type="entry name" value="ZINC FINGER, ZZ TYPE"/>
    <property type="match status" value="1"/>
</dbReference>
<name>A0AAD7QPA6_9ASCO</name>
<feature type="compositionally biased region" description="Acidic residues" evidence="2">
    <location>
        <begin position="50"/>
        <end position="70"/>
    </location>
</feature>
<reference evidence="4" key="1">
    <citation type="submission" date="2023-03" db="EMBL/GenBank/DDBJ databases">
        <title>Near-Complete genome sequence of Lipomyces tetrasporous NRRL Y-64009, an oleaginous yeast capable of growing on lignocellulosic hydrolysates.</title>
        <authorList>
            <consortium name="Lawrence Berkeley National Laboratory"/>
            <person name="Jagtap S.S."/>
            <person name="Liu J.-J."/>
            <person name="Walukiewicz H.E."/>
            <person name="Pangilinan J."/>
            <person name="Lipzen A."/>
            <person name="Ahrendt S."/>
            <person name="Koriabine M."/>
            <person name="Cobaugh K."/>
            <person name="Salamov A."/>
            <person name="Yoshinaga Y."/>
            <person name="Ng V."/>
            <person name="Daum C."/>
            <person name="Grigoriev I.V."/>
            <person name="Slininger P.J."/>
            <person name="Dien B.S."/>
            <person name="Jin Y.-S."/>
            <person name="Rao C.V."/>
        </authorList>
    </citation>
    <scope>NUCLEOTIDE SEQUENCE</scope>
    <source>
        <strain evidence="4">NRRL Y-64009</strain>
    </source>
</reference>
<organism evidence="4 5">
    <name type="scientific">Lipomyces tetrasporus</name>
    <dbReference type="NCBI Taxonomy" id="54092"/>
    <lineage>
        <taxon>Eukaryota</taxon>
        <taxon>Fungi</taxon>
        <taxon>Dikarya</taxon>
        <taxon>Ascomycota</taxon>
        <taxon>Saccharomycotina</taxon>
        <taxon>Lipomycetes</taxon>
        <taxon>Lipomycetales</taxon>
        <taxon>Lipomycetaceae</taxon>
        <taxon>Lipomyces</taxon>
    </lineage>
</organism>
<dbReference type="RefSeq" id="XP_056042314.1">
    <property type="nucleotide sequence ID" value="XM_056185187.1"/>
</dbReference>
<dbReference type="GeneID" id="80880353"/>
<dbReference type="GO" id="GO:0005730">
    <property type="term" value="C:nucleolus"/>
    <property type="evidence" value="ECO:0007669"/>
    <property type="project" value="TreeGrafter"/>
</dbReference>
<dbReference type="AlphaFoldDB" id="A0AAD7QPA6"/>
<feature type="region of interest" description="Disordered" evidence="2">
    <location>
        <begin position="27"/>
        <end position="70"/>
    </location>
</feature>
<comment type="similarity">
    <text evidence="1">Belongs to the KRI1 family.</text>
</comment>
<feature type="compositionally biased region" description="Acidic residues" evidence="2">
    <location>
        <begin position="189"/>
        <end position="200"/>
    </location>
</feature>
<dbReference type="Proteomes" id="UP001217417">
    <property type="component" value="Unassembled WGS sequence"/>
</dbReference>
<dbReference type="InterPro" id="IPR018034">
    <property type="entry name" value="Kri1"/>
</dbReference>
<evidence type="ECO:0000256" key="2">
    <source>
        <dbReference type="SAM" id="MobiDB-lite"/>
    </source>
</evidence>
<proteinExistence type="inferred from homology"/>
<keyword evidence="5" id="KW-1185">Reference proteome</keyword>
<evidence type="ECO:0000259" key="3">
    <source>
        <dbReference type="Pfam" id="PF12936"/>
    </source>
</evidence>
<feature type="region of interest" description="Disordered" evidence="2">
    <location>
        <begin position="279"/>
        <end position="303"/>
    </location>
</feature>
<feature type="region of interest" description="Disordered" evidence="2">
    <location>
        <begin position="215"/>
        <end position="244"/>
    </location>
</feature>
<dbReference type="GO" id="GO:0030686">
    <property type="term" value="C:90S preribosome"/>
    <property type="evidence" value="ECO:0007669"/>
    <property type="project" value="TreeGrafter"/>
</dbReference>
<feature type="compositionally biased region" description="Basic and acidic residues" evidence="2">
    <location>
        <begin position="280"/>
        <end position="303"/>
    </location>
</feature>
<protein>
    <submittedName>
        <fullName evidence="4">KRI1-like family C-terminal-domain-containing protein</fullName>
    </submittedName>
</protein>
<dbReference type="GO" id="GO:0000447">
    <property type="term" value="P:endonucleolytic cleavage in ITS1 to separate SSU-rRNA from 5.8S rRNA and LSU-rRNA from tricistronic rRNA transcript (SSU-rRNA, 5.8S rRNA, LSU-rRNA)"/>
    <property type="evidence" value="ECO:0007669"/>
    <property type="project" value="TreeGrafter"/>
</dbReference>